<evidence type="ECO:0000256" key="1">
    <source>
        <dbReference type="SAM" id="MobiDB-lite"/>
    </source>
</evidence>
<reference evidence="2" key="1">
    <citation type="submission" date="2021-02" db="EMBL/GenBank/DDBJ databases">
        <authorList>
            <person name="Nowell W R."/>
        </authorList>
    </citation>
    <scope>NUCLEOTIDE SEQUENCE</scope>
</reference>
<feature type="compositionally biased region" description="Polar residues" evidence="1">
    <location>
        <begin position="62"/>
        <end position="82"/>
    </location>
</feature>
<feature type="region of interest" description="Disordered" evidence="1">
    <location>
        <begin position="337"/>
        <end position="419"/>
    </location>
</feature>
<dbReference type="PANTHER" id="PTHR35978:SF1">
    <property type="entry name" value="IQ DOMAIN-CONTAINING PROTEIN M"/>
    <property type="match status" value="1"/>
</dbReference>
<dbReference type="PROSITE" id="PS50096">
    <property type="entry name" value="IQ"/>
    <property type="match status" value="2"/>
</dbReference>
<feature type="compositionally biased region" description="Polar residues" evidence="1">
    <location>
        <begin position="1141"/>
        <end position="1154"/>
    </location>
</feature>
<feature type="compositionally biased region" description="Basic and acidic residues" evidence="1">
    <location>
        <begin position="1268"/>
        <end position="1294"/>
    </location>
</feature>
<feature type="compositionally biased region" description="Polar residues" evidence="1">
    <location>
        <begin position="1184"/>
        <end position="1195"/>
    </location>
</feature>
<feature type="compositionally biased region" description="Polar residues" evidence="1">
    <location>
        <begin position="23"/>
        <end position="43"/>
    </location>
</feature>
<sequence>MTSTGQLPEPWKSTAATLFNPYLNINQRSNSTRRQSARTQNSTSDRHIRVPPESLVSVGNLKVTSSESQTRPRSKHFPSSNATEQVSIYVQQMIHYHNDVQNEINDDNLKYSFGSPNERIIITKRSRLDKQQTQVSKYELDEFFTTANDQMLRVASKMLGRESSFHEHYSSRGESPKHRTKKRQGLTLADMCNVASNVGLEAIRGFRLPSARLAYEPCEFYPTDASILLGQPIVGLEAIRGFRLPSARLAYEPCEFYPTDASILLGQPIVNRVRLSDILMDDNFSKEEMIQVVENNNNNNVDDRASRTSRVHPKSAKSATSTGSKIIELKDWRGKITQGNLPDVRSHSRRQRSESMESPQRPCTAASNLSKTRPESADGLVNDDQNDEEDTKISLSKSATIRHTPVGSALKSPLSFQQRQRNYPLNVRIHETDTKQDTDQNINVNELVKGRNVQHTENKINPPALKASSEYKDEQIRISEIILRPSSESIISTRTTPLTICTRDSQSRENVSPDSTLNKRTYKLLPSASSQVYQTIPEFNENSNSNLINAQFSQLTLPQLELLENYDPTISTRIGAPFIPVQMLARPQDTQQAAKLSTEQIERDYPKKNGQPVFEIRPPRSTHNIIDVALTLQSTKTKRVGLEAIRGFRLPSARLAYEPCEFYPTDASILLGQPIVNRVRLSDILMDDNFSKEEMIQVVENNNNTNVDDRASRTSRVHPKSAKSATSTGSKIIELKDWRGKITQGNLPDVRSHSRRQRSESMESPQRPCTAASNLSKTRPESAGGLVNDDQNDEEDTKISLSKSATIRHTPVGSALKSPLSFQQRQRNYPLNVRIHETDTKQDIDQNINVNELVKGRNVQHTENKINPPALKASSEHKDEQIRISEIILRPSSESIISTRTTPLTICTRDSQSRENVSPDLTLNKRTYKLLPSASSQVYQTIPEFNENSNSNLINAQFSQLTLPQLELLENYDPTISTRIGAPFIPVQMLARPQDTQQAAKLSTEQIERDYPKKNGQPVFEIRPPRSTHNIIDVALTLQSTKTKRVPIERQTTFERPKNEPPVEDSIQIKSLENPNRLTIELYTPPKQRSFIKHTTSIKSSPKLPSRQSDLLSIMDRQSTFQDPPKDEERMESNLSVINMRTQQEVDQTQVQKKTPQKRLLFPTTIVTNSNPSPPRQQSSKNRGSPTRQQSSKQQGRPIPSVFLTQDPDDYNYSTSVYRHAKDNVDIKRTFKGFISENLPKKLSAEERKKREEQQIAAIKIQRAYRDHLQRRDDIETRRPPTSQRQERERDHRKALSAKRAQHVERQLNDQIRIREENKQYKQAINDVGPSVEIFGQFNQVEAQFSKSTLNRAATCIQRWWRGFIIRYKAHSLREEVATFGSTWSQFIHHYRDVIRRTQIIRQSDRQQFHFTRDQAKDFLTTEKKLTTIYNTISFNDKLDQNEVETFFQCCDLSATSDEIKQALKAVLKYYPQKKNDSLTKDMVFDVVYNIYPPLGTGLKTSRKSTWVRPIIDGEDETDIQGTPFLEPIDMNVINKFLGKP</sequence>
<dbReference type="Pfam" id="PF00612">
    <property type="entry name" value="IQ"/>
    <property type="match status" value="2"/>
</dbReference>
<dbReference type="PANTHER" id="PTHR35978">
    <property type="entry name" value="IQ DOMAIN-CONTAINING PROTEIN M"/>
    <property type="match status" value="1"/>
</dbReference>
<comment type="caution">
    <text evidence="2">The sequence shown here is derived from an EMBL/GenBank/DDBJ whole genome shotgun (WGS) entry which is preliminary data.</text>
</comment>
<dbReference type="SMART" id="SM00015">
    <property type="entry name" value="IQ"/>
    <property type="match status" value="2"/>
</dbReference>
<evidence type="ECO:0000313" key="3">
    <source>
        <dbReference type="Proteomes" id="UP000663860"/>
    </source>
</evidence>
<feature type="region of interest" description="Disordered" evidence="1">
    <location>
        <begin position="23"/>
        <end position="82"/>
    </location>
</feature>
<gene>
    <name evidence="2" type="ORF">IZO911_LOCUS21390</name>
</gene>
<dbReference type="Proteomes" id="UP000663860">
    <property type="component" value="Unassembled WGS sequence"/>
</dbReference>
<name>A0A814LU97_9BILA</name>
<feature type="region of interest" description="Disordered" evidence="1">
    <location>
        <begin position="1141"/>
        <end position="1211"/>
    </location>
</feature>
<organism evidence="2 3">
    <name type="scientific">Adineta steineri</name>
    <dbReference type="NCBI Taxonomy" id="433720"/>
    <lineage>
        <taxon>Eukaryota</taxon>
        <taxon>Metazoa</taxon>
        <taxon>Spiralia</taxon>
        <taxon>Gnathifera</taxon>
        <taxon>Rotifera</taxon>
        <taxon>Eurotatoria</taxon>
        <taxon>Bdelloidea</taxon>
        <taxon>Adinetida</taxon>
        <taxon>Adinetidae</taxon>
        <taxon>Adineta</taxon>
    </lineage>
</organism>
<feature type="region of interest" description="Disordered" evidence="1">
    <location>
        <begin position="295"/>
        <end position="323"/>
    </location>
</feature>
<accession>A0A814LU97</accession>
<dbReference type="InterPro" id="IPR000048">
    <property type="entry name" value="IQ_motif_EF-hand-BS"/>
</dbReference>
<feature type="region of interest" description="Disordered" evidence="1">
    <location>
        <begin position="743"/>
        <end position="823"/>
    </location>
</feature>
<dbReference type="EMBL" id="CAJNOE010000229">
    <property type="protein sequence ID" value="CAF1070484.1"/>
    <property type="molecule type" value="Genomic_DNA"/>
</dbReference>
<feature type="region of interest" description="Disordered" evidence="1">
    <location>
        <begin position="1268"/>
        <end position="1302"/>
    </location>
</feature>
<feature type="region of interest" description="Disordered" evidence="1">
    <location>
        <begin position="701"/>
        <end position="728"/>
    </location>
</feature>
<evidence type="ECO:0000313" key="2">
    <source>
        <dbReference type="EMBL" id="CAF1070484.1"/>
    </source>
</evidence>
<proteinExistence type="predicted"/>
<protein>
    <submittedName>
        <fullName evidence="2">Uncharacterized protein</fullName>
    </submittedName>
</protein>